<keyword evidence="2" id="KW-1185">Reference proteome</keyword>
<sequence length="46" mass="5560">MTMIEQSKSKCNEPKPEDNGFLYPNTHFGTRHDHTRCFPGSEWWRY</sequence>
<dbReference type="Proteomes" id="UP001152888">
    <property type="component" value="Unassembled WGS sequence"/>
</dbReference>
<proteinExistence type="predicted"/>
<name>A0A9P0JKR2_ACAOB</name>
<reference evidence="1" key="1">
    <citation type="submission" date="2022-03" db="EMBL/GenBank/DDBJ databases">
        <authorList>
            <person name="Sayadi A."/>
        </authorList>
    </citation>
    <scope>NUCLEOTIDE SEQUENCE</scope>
</reference>
<protein>
    <submittedName>
        <fullName evidence="1">Uncharacterized protein</fullName>
    </submittedName>
</protein>
<gene>
    <name evidence="1" type="ORF">ACAOBT_LOCUS1652</name>
</gene>
<organism evidence="1 2">
    <name type="scientific">Acanthoscelides obtectus</name>
    <name type="common">Bean weevil</name>
    <name type="synonym">Bruchus obtectus</name>
    <dbReference type="NCBI Taxonomy" id="200917"/>
    <lineage>
        <taxon>Eukaryota</taxon>
        <taxon>Metazoa</taxon>
        <taxon>Ecdysozoa</taxon>
        <taxon>Arthropoda</taxon>
        <taxon>Hexapoda</taxon>
        <taxon>Insecta</taxon>
        <taxon>Pterygota</taxon>
        <taxon>Neoptera</taxon>
        <taxon>Endopterygota</taxon>
        <taxon>Coleoptera</taxon>
        <taxon>Polyphaga</taxon>
        <taxon>Cucujiformia</taxon>
        <taxon>Chrysomeloidea</taxon>
        <taxon>Chrysomelidae</taxon>
        <taxon>Bruchinae</taxon>
        <taxon>Bruchini</taxon>
        <taxon>Acanthoscelides</taxon>
    </lineage>
</organism>
<comment type="caution">
    <text evidence="1">The sequence shown here is derived from an EMBL/GenBank/DDBJ whole genome shotgun (WGS) entry which is preliminary data.</text>
</comment>
<dbReference type="AlphaFoldDB" id="A0A9P0JKR2"/>
<accession>A0A9P0JKR2</accession>
<evidence type="ECO:0000313" key="2">
    <source>
        <dbReference type="Proteomes" id="UP001152888"/>
    </source>
</evidence>
<dbReference type="EMBL" id="CAKOFQ010006666">
    <property type="protein sequence ID" value="CAH1956595.1"/>
    <property type="molecule type" value="Genomic_DNA"/>
</dbReference>
<evidence type="ECO:0000313" key="1">
    <source>
        <dbReference type="EMBL" id="CAH1956595.1"/>
    </source>
</evidence>